<dbReference type="AlphaFoldDB" id="A0A5N5MQ05"/>
<feature type="region of interest" description="Disordered" evidence="1">
    <location>
        <begin position="51"/>
        <end position="70"/>
    </location>
</feature>
<protein>
    <submittedName>
        <fullName evidence="2">Uncharacterized protein</fullName>
    </submittedName>
</protein>
<organism evidence="2 3">
    <name type="scientific">Salix brachista</name>
    <dbReference type="NCBI Taxonomy" id="2182728"/>
    <lineage>
        <taxon>Eukaryota</taxon>
        <taxon>Viridiplantae</taxon>
        <taxon>Streptophyta</taxon>
        <taxon>Embryophyta</taxon>
        <taxon>Tracheophyta</taxon>
        <taxon>Spermatophyta</taxon>
        <taxon>Magnoliopsida</taxon>
        <taxon>eudicotyledons</taxon>
        <taxon>Gunneridae</taxon>
        <taxon>Pentapetalae</taxon>
        <taxon>rosids</taxon>
        <taxon>fabids</taxon>
        <taxon>Malpighiales</taxon>
        <taxon>Salicaceae</taxon>
        <taxon>Saliceae</taxon>
        <taxon>Salix</taxon>
    </lineage>
</organism>
<evidence type="ECO:0000313" key="3">
    <source>
        <dbReference type="Proteomes" id="UP000326939"/>
    </source>
</evidence>
<sequence>MEPVGVEVNKDKEDPGEEMARAEIETCWKPKNGSVFPKKRRLVQTMMRDSLISAFKPSSGTTPSSNGERK</sequence>
<evidence type="ECO:0000256" key="1">
    <source>
        <dbReference type="SAM" id="MobiDB-lite"/>
    </source>
</evidence>
<reference evidence="3" key="1">
    <citation type="journal article" date="2019" name="Gigascience">
        <title>De novo genome assembly of the endangered Acer yangbiense, a plant species with extremely small populations endemic to Yunnan Province, China.</title>
        <authorList>
            <person name="Yang J."/>
            <person name="Wariss H.M."/>
            <person name="Tao L."/>
            <person name="Zhang R."/>
            <person name="Yun Q."/>
            <person name="Hollingsworth P."/>
            <person name="Dao Z."/>
            <person name="Luo G."/>
            <person name="Guo H."/>
            <person name="Ma Y."/>
            <person name="Sun W."/>
        </authorList>
    </citation>
    <scope>NUCLEOTIDE SEQUENCE [LARGE SCALE GENOMIC DNA]</scope>
    <source>
        <strain evidence="3">cv. br00</strain>
    </source>
</reference>
<gene>
    <name evidence="2" type="ORF">DKX38_008159</name>
</gene>
<proteinExistence type="predicted"/>
<dbReference type="Proteomes" id="UP000326939">
    <property type="component" value="Chromosome 5"/>
</dbReference>
<dbReference type="EMBL" id="VDCV01000005">
    <property type="protein sequence ID" value="KAB5557250.1"/>
    <property type="molecule type" value="Genomic_DNA"/>
</dbReference>
<evidence type="ECO:0000313" key="2">
    <source>
        <dbReference type="EMBL" id="KAB5557250.1"/>
    </source>
</evidence>
<keyword evidence="3" id="KW-1185">Reference proteome</keyword>
<feature type="compositionally biased region" description="Polar residues" evidence="1">
    <location>
        <begin position="56"/>
        <end position="70"/>
    </location>
</feature>
<name>A0A5N5MQ05_9ROSI</name>
<comment type="caution">
    <text evidence="2">The sequence shown here is derived from an EMBL/GenBank/DDBJ whole genome shotgun (WGS) entry which is preliminary data.</text>
</comment>
<accession>A0A5N5MQ05</accession>